<reference evidence="2 4" key="1">
    <citation type="submission" date="2019-06" db="EMBL/GenBank/DDBJ databases">
        <authorList>
            <person name="Hertel R."/>
        </authorList>
    </citation>
    <scope>NUCLEOTIDE SEQUENCE [LARGE SCALE GENOMIC DNA]</scope>
</reference>
<keyword evidence="4" id="KW-1185">Reference proteome</keyword>
<evidence type="ECO:0000259" key="1">
    <source>
        <dbReference type="Pfam" id="PF03118"/>
    </source>
</evidence>
<proteinExistence type="predicted"/>
<organism evidence="2 4">
    <name type="scientific">Bacillus phage vB_BmeM-Goe8</name>
    <dbReference type="NCBI Taxonomy" id="2593638"/>
    <lineage>
        <taxon>Viruses</taxon>
        <taxon>Duplodnaviria</taxon>
        <taxon>Heunggongvirae</taxon>
        <taxon>Uroviricota</taxon>
        <taxon>Caudoviricetes</taxon>
        <taxon>Herelleviridae</taxon>
        <taxon>Bastillevirinae</taxon>
        <taxon>Goettingenvirus</taxon>
        <taxon>Goettingenvirus goe8</taxon>
    </lineage>
</organism>
<gene>
    <name evidence="2" type="ORF">Goe8_c00050</name>
    <name evidence="3" type="ORF">Goe8_c02430</name>
</gene>
<dbReference type="SUPFAM" id="SSF47789">
    <property type="entry name" value="C-terminal domain of RNA polymerase alpha subunit"/>
    <property type="match status" value="1"/>
</dbReference>
<dbReference type="GO" id="GO:0003677">
    <property type="term" value="F:DNA binding"/>
    <property type="evidence" value="ECO:0007669"/>
    <property type="project" value="InterPro"/>
</dbReference>
<dbReference type="Pfam" id="PF03118">
    <property type="entry name" value="RNA_pol_A_CTD"/>
    <property type="match status" value="1"/>
</dbReference>
<dbReference type="GO" id="GO:0006351">
    <property type="term" value="P:DNA-templated transcription"/>
    <property type="evidence" value="ECO:0007669"/>
    <property type="project" value="InterPro"/>
</dbReference>
<dbReference type="Gene3D" id="1.10.150.20">
    <property type="entry name" value="5' to 3' exonuclease, C-terminal subdomain"/>
    <property type="match status" value="1"/>
</dbReference>
<dbReference type="Proteomes" id="UP000317800">
    <property type="component" value="Segment"/>
</dbReference>
<dbReference type="EMBL" id="MN043729">
    <property type="protein sequence ID" value="QDP42789.1"/>
    <property type="molecule type" value="Genomic_DNA"/>
</dbReference>
<dbReference type="EMBL" id="MN043729">
    <property type="protein sequence ID" value="QDP43016.1"/>
    <property type="molecule type" value="Genomic_DNA"/>
</dbReference>
<feature type="domain" description="RNA polymerase alpha subunit C-terminal" evidence="1">
    <location>
        <begin position="147"/>
        <end position="203"/>
    </location>
</feature>
<dbReference type="InterPro" id="IPR011260">
    <property type="entry name" value="RNAP_asu_C"/>
</dbReference>
<dbReference type="GO" id="GO:0003899">
    <property type="term" value="F:DNA-directed RNA polymerase activity"/>
    <property type="evidence" value="ECO:0007669"/>
    <property type="project" value="InterPro"/>
</dbReference>
<evidence type="ECO:0000313" key="3">
    <source>
        <dbReference type="EMBL" id="QDP43016.1"/>
    </source>
</evidence>
<evidence type="ECO:0000313" key="2">
    <source>
        <dbReference type="EMBL" id="QDP42789.1"/>
    </source>
</evidence>
<accession>A0A516KMG8</accession>
<sequence>MKKFNVVENAKVVASVKFKEGIRFAVQTASNEVNMYGRTKYDAAFLAAIVTYNPKFDSVQVFTVIERVANINDIAEVNHMVNDRLARITNGNAYETNELVTIIMHNEMEYYGGTGFPSEETRQLRALKLENFFMKKYIDIVSGISEDTTSIEELDLSIRSYNCLKRAGVDTIGQLKKLTRPELARIRNLGQRSQAEVIEALEEKFGVSIG</sequence>
<protein>
    <submittedName>
        <fullName evidence="2">RNA polymerase subunit alpha</fullName>
    </submittedName>
</protein>
<evidence type="ECO:0000313" key="4">
    <source>
        <dbReference type="Proteomes" id="UP000317800"/>
    </source>
</evidence>
<name>A0A516KMG8_9CAUD</name>